<dbReference type="Gene3D" id="3.90.1150.10">
    <property type="entry name" value="Aspartate Aminotransferase, domain 1"/>
    <property type="match status" value="1"/>
</dbReference>
<dbReference type="Gene3D" id="3.40.640.10">
    <property type="entry name" value="Type I PLP-dependent aspartate aminotransferase-like (Major domain)"/>
    <property type="match status" value="1"/>
</dbReference>
<proteinExistence type="predicted"/>
<gene>
    <name evidence="6" type="ORF">METZ01_LOCUS59350</name>
</gene>
<name>A0A381SR85_9ZZZZ</name>
<dbReference type="PROSITE" id="PS00599">
    <property type="entry name" value="AA_TRANSFER_CLASS_2"/>
    <property type="match status" value="1"/>
</dbReference>
<dbReference type="SUPFAM" id="SSF53383">
    <property type="entry name" value="PLP-dependent transferases"/>
    <property type="match status" value="1"/>
</dbReference>
<dbReference type="GO" id="GO:0008483">
    <property type="term" value="F:transaminase activity"/>
    <property type="evidence" value="ECO:0007669"/>
    <property type="project" value="UniProtKB-KW"/>
</dbReference>
<organism evidence="6">
    <name type="scientific">marine metagenome</name>
    <dbReference type="NCBI Taxonomy" id="408172"/>
    <lineage>
        <taxon>unclassified sequences</taxon>
        <taxon>metagenomes</taxon>
        <taxon>ecological metagenomes</taxon>
    </lineage>
</organism>
<dbReference type="InterPro" id="IPR004839">
    <property type="entry name" value="Aminotransferase_I/II_large"/>
</dbReference>
<dbReference type="InterPro" id="IPR015424">
    <property type="entry name" value="PyrdxlP-dep_Trfase"/>
</dbReference>
<protein>
    <recommendedName>
        <fullName evidence="5">Aminotransferase class I/classII large domain-containing protein</fullName>
    </recommendedName>
</protein>
<dbReference type="CDD" id="cd00609">
    <property type="entry name" value="AAT_like"/>
    <property type="match status" value="1"/>
</dbReference>
<comment type="cofactor">
    <cofactor evidence="1">
        <name>pyridoxal 5'-phosphate</name>
        <dbReference type="ChEBI" id="CHEBI:597326"/>
    </cofactor>
</comment>
<dbReference type="PANTHER" id="PTHR42885">
    <property type="entry name" value="HISTIDINOL-PHOSPHATE AMINOTRANSFERASE-RELATED"/>
    <property type="match status" value="1"/>
</dbReference>
<evidence type="ECO:0000313" key="6">
    <source>
        <dbReference type="EMBL" id="SVA06496.1"/>
    </source>
</evidence>
<evidence type="ECO:0000259" key="5">
    <source>
        <dbReference type="Pfam" id="PF00155"/>
    </source>
</evidence>
<dbReference type="EMBL" id="UINC01003458">
    <property type="protein sequence ID" value="SVA06496.1"/>
    <property type="molecule type" value="Genomic_DNA"/>
</dbReference>
<evidence type="ECO:0000256" key="1">
    <source>
        <dbReference type="ARBA" id="ARBA00001933"/>
    </source>
</evidence>
<feature type="domain" description="Aminotransferase class I/classII large" evidence="5">
    <location>
        <begin position="51"/>
        <end position="352"/>
    </location>
</feature>
<dbReference type="InterPro" id="IPR001917">
    <property type="entry name" value="Aminotrans_II_pyridoxalP_BS"/>
</dbReference>
<accession>A0A381SR85</accession>
<reference evidence="6" key="1">
    <citation type="submission" date="2018-05" db="EMBL/GenBank/DDBJ databases">
        <authorList>
            <person name="Lanie J.A."/>
            <person name="Ng W.-L."/>
            <person name="Kazmierczak K.M."/>
            <person name="Andrzejewski T.M."/>
            <person name="Davidsen T.M."/>
            <person name="Wayne K.J."/>
            <person name="Tettelin H."/>
            <person name="Glass J.I."/>
            <person name="Rusch D."/>
            <person name="Podicherti R."/>
            <person name="Tsui H.-C.T."/>
            <person name="Winkler M.E."/>
        </authorList>
    </citation>
    <scope>NUCLEOTIDE SEQUENCE</scope>
</reference>
<sequence>VLRAKPSVANLDRLRDIGADRHEATLLDKNERTTPFPIDFFNELIESITPQELIKYPDQSTLYKNLSKFLALDSEYLLLVSGSDSGIKTVFDTYAQSQDCVVSLFPSYAMEQVYIKMFDCQSLAIHFDYNLNLSIDSILDAISPNIRIVLIANPNQPTGQMLSFQEIEQIVETTSQKSDAIVVIDEAYIEFSNGKSSLPLVTKYPNLCVLRTFSKAWGLASVRLGYIAANPSLINQLQKVKSLLDINLFAIKAASLLIDNYHLVEHHIEEVKLSKQYIGSKLSSHNIEHFLGNTNFVHFRPPFSIDPDQFCTAMGSYGFRVRSTNHTNTVLDGCIRITIGSQEQMLALASSISELLENH</sequence>
<dbReference type="GO" id="GO:0030170">
    <property type="term" value="F:pyridoxal phosphate binding"/>
    <property type="evidence" value="ECO:0007669"/>
    <property type="project" value="InterPro"/>
</dbReference>
<dbReference type="PANTHER" id="PTHR42885:SF2">
    <property type="entry name" value="HISTIDINOL-PHOSPHATE AMINOTRANSFERASE"/>
    <property type="match status" value="1"/>
</dbReference>
<evidence type="ECO:0000256" key="3">
    <source>
        <dbReference type="ARBA" id="ARBA00022679"/>
    </source>
</evidence>
<keyword evidence="2" id="KW-0032">Aminotransferase</keyword>
<keyword evidence="3" id="KW-0808">Transferase</keyword>
<dbReference type="InterPro" id="IPR015422">
    <property type="entry name" value="PyrdxlP-dep_Trfase_small"/>
</dbReference>
<keyword evidence="4" id="KW-0663">Pyridoxal phosphate</keyword>
<dbReference type="InterPro" id="IPR015421">
    <property type="entry name" value="PyrdxlP-dep_Trfase_major"/>
</dbReference>
<dbReference type="Pfam" id="PF00155">
    <property type="entry name" value="Aminotran_1_2"/>
    <property type="match status" value="1"/>
</dbReference>
<evidence type="ECO:0000256" key="2">
    <source>
        <dbReference type="ARBA" id="ARBA00022576"/>
    </source>
</evidence>
<evidence type="ECO:0000256" key="4">
    <source>
        <dbReference type="ARBA" id="ARBA00022898"/>
    </source>
</evidence>
<dbReference type="AlphaFoldDB" id="A0A381SR85"/>
<feature type="non-terminal residue" evidence="6">
    <location>
        <position position="1"/>
    </location>
</feature>